<sequence>MYDMHKSNRVASAGAWLLENGHRLLLTLTGGRFPRTVMGMLPIELHTVGRKSGKPFANLLTSPVHDDDRIVVVASKGGHEHHPDWYKNAIATPDVTVTVYGTTVPMLARSASAEERAELWPRVVKAYKGYEAYQRNTSREIPLLILERR</sequence>
<dbReference type="EMBL" id="AP022595">
    <property type="protein sequence ID" value="BBY61136.1"/>
    <property type="molecule type" value="Genomic_DNA"/>
</dbReference>
<dbReference type="AlphaFoldDB" id="A0A7I7SZ95"/>
<dbReference type="PANTHER" id="PTHR39428:SF3">
    <property type="entry name" value="DEAZAFLAVIN-DEPENDENT NITROREDUCTASE"/>
    <property type="match status" value="1"/>
</dbReference>
<dbReference type="GO" id="GO:0016491">
    <property type="term" value="F:oxidoreductase activity"/>
    <property type="evidence" value="ECO:0007669"/>
    <property type="project" value="InterPro"/>
</dbReference>
<organism evidence="3 4">
    <name type="scientific">Mycolicibacterium sarraceniae</name>
    <dbReference type="NCBI Taxonomy" id="1534348"/>
    <lineage>
        <taxon>Bacteria</taxon>
        <taxon>Bacillati</taxon>
        <taxon>Actinomycetota</taxon>
        <taxon>Actinomycetes</taxon>
        <taxon>Mycobacteriales</taxon>
        <taxon>Mycobacteriaceae</taxon>
        <taxon>Mycolicibacterium</taxon>
    </lineage>
</organism>
<dbReference type="PANTHER" id="PTHR39428">
    <property type="entry name" value="F420H(2)-DEPENDENT QUINONE REDUCTASE RV1261C"/>
    <property type="match status" value="1"/>
</dbReference>
<name>A0A7I7SZ95_9MYCO</name>
<reference evidence="3 4" key="1">
    <citation type="journal article" date="2019" name="Emerg. Microbes Infect.">
        <title>Comprehensive subspecies identification of 175 nontuberculous mycobacteria species based on 7547 genomic profiles.</title>
        <authorList>
            <person name="Matsumoto Y."/>
            <person name="Kinjo T."/>
            <person name="Motooka D."/>
            <person name="Nabeya D."/>
            <person name="Jung N."/>
            <person name="Uechi K."/>
            <person name="Horii T."/>
            <person name="Iida T."/>
            <person name="Fujita J."/>
            <person name="Nakamura S."/>
        </authorList>
    </citation>
    <scope>NUCLEOTIDE SEQUENCE [LARGE SCALE GENOMIC DNA]</scope>
    <source>
        <strain evidence="3 4">JCM 30395</strain>
    </source>
</reference>
<evidence type="ECO:0000313" key="3">
    <source>
        <dbReference type="EMBL" id="BBY61136.1"/>
    </source>
</evidence>
<evidence type="ECO:0000256" key="1">
    <source>
        <dbReference type="ARBA" id="ARBA00008710"/>
    </source>
</evidence>
<accession>A0A7I7SZ95</accession>
<dbReference type="Proteomes" id="UP000466445">
    <property type="component" value="Chromosome"/>
</dbReference>
<dbReference type="InterPro" id="IPR004378">
    <property type="entry name" value="F420H2_quin_Rdtase"/>
</dbReference>
<dbReference type="Pfam" id="PF04075">
    <property type="entry name" value="F420H2_quin_red"/>
    <property type="match status" value="1"/>
</dbReference>
<evidence type="ECO:0000256" key="2">
    <source>
        <dbReference type="ARBA" id="ARBA00049106"/>
    </source>
</evidence>
<dbReference type="Gene3D" id="2.30.110.10">
    <property type="entry name" value="Electron Transport, Fmn-binding Protein, Chain A"/>
    <property type="match status" value="1"/>
</dbReference>
<dbReference type="InterPro" id="IPR012349">
    <property type="entry name" value="Split_barrel_FMN-bd"/>
</dbReference>
<dbReference type="GO" id="GO:0005886">
    <property type="term" value="C:plasma membrane"/>
    <property type="evidence" value="ECO:0007669"/>
    <property type="project" value="TreeGrafter"/>
</dbReference>
<dbReference type="KEGG" id="msar:MSAR_42720"/>
<protein>
    <recommendedName>
        <fullName evidence="5">Nitroreductase</fullName>
    </recommendedName>
</protein>
<evidence type="ECO:0008006" key="5">
    <source>
        <dbReference type="Google" id="ProtNLM"/>
    </source>
</evidence>
<comment type="catalytic activity">
    <reaction evidence="2">
        <text>oxidized coenzyme F420-(gamma-L-Glu)(n) + a quinol + H(+) = reduced coenzyme F420-(gamma-L-Glu)(n) + a quinone</text>
        <dbReference type="Rhea" id="RHEA:39663"/>
        <dbReference type="Rhea" id="RHEA-COMP:12939"/>
        <dbReference type="Rhea" id="RHEA-COMP:14378"/>
        <dbReference type="ChEBI" id="CHEBI:15378"/>
        <dbReference type="ChEBI" id="CHEBI:24646"/>
        <dbReference type="ChEBI" id="CHEBI:132124"/>
        <dbReference type="ChEBI" id="CHEBI:133980"/>
        <dbReference type="ChEBI" id="CHEBI:139511"/>
    </reaction>
</comment>
<gene>
    <name evidence="3" type="ORF">MSAR_42720</name>
</gene>
<dbReference type="NCBIfam" id="TIGR00026">
    <property type="entry name" value="hi_GC_TIGR00026"/>
    <property type="match status" value="1"/>
</dbReference>
<proteinExistence type="inferred from homology"/>
<dbReference type="GO" id="GO:0070967">
    <property type="term" value="F:coenzyme F420 binding"/>
    <property type="evidence" value="ECO:0007669"/>
    <property type="project" value="TreeGrafter"/>
</dbReference>
<keyword evidence="4" id="KW-1185">Reference proteome</keyword>
<evidence type="ECO:0000313" key="4">
    <source>
        <dbReference type="Proteomes" id="UP000466445"/>
    </source>
</evidence>
<comment type="similarity">
    <text evidence="1">Belongs to the F420H(2)-dependent quinone reductase family.</text>
</comment>